<reference evidence="2 3" key="1">
    <citation type="submission" date="2018-05" db="EMBL/GenBank/DDBJ databases">
        <title>Genomic Encyclopedia of Type Strains, Phase IV (KMG-IV): sequencing the most valuable type-strain genomes for metagenomic binning, comparative biology and taxonomic classification.</title>
        <authorList>
            <person name="Goeker M."/>
        </authorList>
    </citation>
    <scope>NUCLEOTIDE SEQUENCE [LARGE SCALE GENOMIC DNA]</scope>
    <source>
        <strain evidence="2 3">DSM 19792</strain>
    </source>
</reference>
<feature type="compositionally biased region" description="Basic residues" evidence="1">
    <location>
        <begin position="9"/>
        <end position="20"/>
    </location>
</feature>
<evidence type="ECO:0000313" key="3">
    <source>
        <dbReference type="Proteomes" id="UP000247792"/>
    </source>
</evidence>
<keyword evidence="3" id="KW-1185">Reference proteome</keyword>
<evidence type="ECO:0000313" key="2">
    <source>
        <dbReference type="EMBL" id="PXX42425.1"/>
    </source>
</evidence>
<sequence length="38" mass="4410">MVVAGHDKRMTKREHYKKSPLTRANGLKILSGKQTGWW</sequence>
<comment type="caution">
    <text evidence="2">The sequence shown here is derived from an EMBL/GenBank/DDBJ whole genome shotgun (WGS) entry which is preliminary data.</text>
</comment>
<organism evidence="2 3">
    <name type="scientific">Undibacterium pigrum</name>
    <dbReference type="NCBI Taxonomy" id="401470"/>
    <lineage>
        <taxon>Bacteria</taxon>
        <taxon>Pseudomonadati</taxon>
        <taxon>Pseudomonadota</taxon>
        <taxon>Betaproteobacteria</taxon>
        <taxon>Burkholderiales</taxon>
        <taxon>Oxalobacteraceae</taxon>
        <taxon>Undibacterium</taxon>
    </lineage>
</organism>
<dbReference type="AlphaFoldDB" id="A0A318J1M6"/>
<evidence type="ECO:0000256" key="1">
    <source>
        <dbReference type="SAM" id="MobiDB-lite"/>
    </source>
</evidence>
<gene>
    <name evidence="2" type="ORF">DFR42_10583</name>
</gene>
<proteinExistence type="predicted"/>
<accession>A0A318J1M6</accession>
<name>A0A318J1M6_9BURK</name>
<protein>
    <submittedName>
        <fullName evidence="2">Uncharacterized protein</fullName>
    </submittedName>
</protein>
<dbReference type="Proteomes" id="UP000247792">
    <property type="component" value="Unassembled WGS sequence"/>
</dbReference>
<feature type="region of interest" description="Disordered" evidence="1">
    <location>
        <begin position="1"/>
        <end position="38"/>
    </location>
</feature>
<dbReference type="EMBL" id="QJKB01000005">
    <property type="protein sequence ID" value="PXX42425.1"/>
    <property type="molecule type" value="Genomic_DNA"/>
</dbReference>